<reference evidence="1" key="1">
    <citation type="submission" date="2019-10" db="EMBL/GenBank/DDBJ databases">
        <authorList>
            <consortium name="DOE Joint Genome Institute"/>
            <person name="Kuo A."/>
            <person name="Miyauchi S."/>
            <person name="Kiss E."/>
            <person name="Drula E."/>
            <person name="Kohler A."/>
            <person name="Sanchez-Garcia M."/>
            <person name="Andreopoulos B."/>
            <person name="Barry K.W."/>
            <person name="Bonito G."/>
            <person name="Buee M."/>
            <person name="Carver A."/>
            <person name="Chen C."/>
            <person name="Cichocki N."/>
            <person name="Clum A."/>
            <person name="Culley D."/>
            <person name="Crous P.W."/>
            <person name="Fauchery L."/>
            <person name="Girlanda M."/>
            <person name="Hayes R."/>
            <person name="Keri Z."/>
            <person name="Labutti K."/>
            <person name="Lipzen A."/>
            <person name="Lombard V."/>
            <person name="Magnuson J."/>
            <person name="Maillard F."/>
            <person name="Morin E."/>
            <person name="Murat C."/>
            <person name="Nolan M."/>
            <person name="Ohm R."/>
            <person name="Pangilinan J."/>
            <person name="Pereira M."/>
            <person name="Perotto S."/>
            <person name="Peter M."/>
            <person name="Riley R."/>
            <person name="Sitrit Y."/>
            <person name="Stielow B."/>
            <person name="Szollosi G."/>
            <person name="Zifcakova L."/>
            <person name="Stursova M."/>
            <person name="Spatafora J.W."/>
            <person name="Tedersoo L."/>
            <person name="Vaario L.-M."/>
            <person name="Yamada A."/>
            <person name="Yan M."/>
            <person name="Wang P."/>
            <person name="Xu J."/>
            <person name="Bruns T."/>
            <person name="Baldrian P."/>
            <person name="Vilgalys R."/>
            <person name="Henrissat B."/>
            <person name="Grigoriev I.V."/>
            <person name="Hibbett D."/>
            <person name="Nagy L.G."/>
            <person name="Martin F.M."/>
        </authorList>
    </citation>
    <scope>NUCLEOTIDE SEQUENCE</scope>
    <source>
        <strain evidence="1">P2</strain>
    </source>
</reference>
<dbReference type="EMBL" id="MU118148">
    <property type="protein sequence ID" value="KAF9644302.1"/>
    <property type="molecule type" value="Genomic_DNA"/>
</dbReference>
<comment type="caution">
    <text evidence="1">The sequence shown here is derived from an EMBL/GenBank/DDBJ whole genome shotgun (WGS) entry which is preliminary data.</text>
</comment>
<proteinExistence type="predicted"/>
<gene>
    <name evidence="1" type="ORF">BDM02DRAFT_994520</name>
</gene>
<organism evidence="1 2">
    <name type="scientific">Thelephora ganbajun</name>
    <name type="common">Ganba fungus</name>
    <dbReference type="NCBI Taxonomy" id="370292"/>
    <lineage>
        <taxon>Eukaryota</taxon>
        <taxon>Fungi</taxon>
        <taxon>Dikarya</taxon>
        <taxon>Basidiomycota</taxon>
        <taxon>Agaricomycotina</taxon>
        <taxon>Agaricomycetes</taxon>
        <taxon>Thelephorales</taxon>
        <taxon>Thelephoraceae</taxon>
        <taxon>Thelephora</taxon>
    </lineage>
</organism>
<dbReference type="Proteomes" id="UP000886501">
    <property type="component" value="Unassembled WGS sequence"/>
</dbReference>
<evidence type="ECO:0000313" key="2">
    <source>
        <dbReference type="Proteomes" id="UP000886501"/>
    </source>
</evidence>
<reference evidence="1" key="2">
    <citation type="journal article" date="2020" name="Nat. Commun.">
        <title>Large-scale genome sequencing of mycorrhizal fungi provides insights into the early evolution of symbiotic traits.</title>
        <authorList>
            <person name="Miyauchi S."/>
            <person name="Kiss E."/>
            <person name="Kuo A."/>
            <person name="Drula E."/>
            <person name="Kohler A."/>
            <person name="Sanchez-Garcia M."/>
            <person name="Morin E."/>
            <person name="Andreopoulos B."/>
            <person name="Barry K.W."/>
            <person name="Bonito G."/>
            <person name="Buee M."/>
            <person name="Carver A."/>
            <person name="Chen C."/>
            <person name="Cichocki N."/>
            <person name="Clum A."/>
            <person name="Culley D."/>
            <person name="Crous P.W."/>
            <person name="Fauchery L."/>
            <person name="Girlanda M."/>
            <person name="Hayes R.D."/>
            <person name="Keri Z."/>
            <person name="LaButti K."/>
            <person name="Lipzen A."/>
            <person name="Lombard V."/>
            <person name="Magnuson J."/>
            <person name="Maillard F."/>
            <person name="Murat C."/>
            <person name="Nolan M."/>
            <person name="Ohm R.A."/>
            <person name="Pangilinan J."/>
            <person name="Pereira M.F."/>
            <person name="Perotto S."/>
            <person name="Peter M."/>
            <person name="Pfister S."/>
            <person name="Riley R."/>
            <person name="Sitrit Y."/>
            <person name="Stielow J.B."/>
            <person name="Szollosi G."/>
            <person name="Zifcakova L."/>
            <person name="Stursova M."/>
            <person name="Spatafora J.W."/>
            <person name="Tedersoo L."/>
            <person name="Vaario L.M."/>
            <person name="Yamada A."/>
            <person name="Yan M."/>
            <person name="Wang P."/>
            <person name="Xu J."/>
            <person name="Bruns T."/>
            <person name="Baldrian P."/>
            <person name="Vilgalys R."/>
            <person name="Dunand C."/>
            <person name="Henrissat B."/>
            <person name="Grigoriev I.V."/>
            <person name="Hibbett D."/>
            <person name="Nagy L.G."/>
            <person name="Martin F.M."/>
        </authorList>
    </citation>
    <scope>NUCLEOTIDE SEQUENCE</scope>
    <source>
        <strain evidence="1">P2</strain>
    </source>
</reference>
<sequence>MSLVLFPMSLVCFAPLTLFLSNIQCSFTDLSTTGVTQTGVPRRVISRGSSGTPLRYPSGLSSMPSVSDERYFGLWSSPFAGLIAGFSAYPLFKARCSTIKQQNWTSAAFFGCSKRRWTKPSRTSPYRDDFGEISFYFSMQQSSSTTGEGCSSEYPNDIYSMGSDGKARPGQLFNLIVREYETISPNGLHTDRSKDKATIALLPYAARREENGAVLPISLMYATLDAVQYEHWPLVHASNIGPVTRLWMTAASEVPYTDDIGQSVVDALLQVAWIDQWLSHIPALAWDWLKKRPVLPAHCEGLKWGTHSNLIQMVRNLRDAEVIASYLFVVWSEWTDLDTEGCSAMMAMIREELCGIEAVGYRADLIQRLDYVLSQLDTESYKKQQYEEFRTALLEVDEEATKTLTGYHSTFMCAIPLPCP</sequence>
<protein>
    <submittedName>
        <fullName evidence="1">Uncharacterized protein</fullName>
    </submittedName>
</protein>
<evidence type="ECO:0000313" key="1">
    <source>
        <dbReference type="EMBL" id="KAF9644302.1"/>
    </source>
</evidence>
<name>A0ACB6Z456_THEGA</name>
<keyword evidence="2" id="KW-1185">Reference proteome</keyword>
<accession>A0ACB6Z456</accession>